<dbReference type="GO" id="GO:0005634">
    <property type="term" value="C:nucleus"/>
    <property type="evidence" value="ECO:0007669"/>
    <property type="project" value="UniProtKB-SubCell"/>
</dbReference>
<name>A0A8C5GZA7_GOUWI</name>
<organism evidence="6 7">
    <name type="scientific">Gouania willdenowi</name>
    <name type="common">Blunt-snouted clingfish</name>
    <name type="synonym">Lepadogaster willdenowi</name>
    <dbReference type="NCBI Taxonomy" id="441366"/>
    <lineage>
        <taxon>Eukaryota</taxon>
        <taxon>Metazoa</taxon>
        <taxon>Chordata</taxon>
        <taxon>Craniata</taxon>
        <taxon>Vertebrata</taxon>
        <taxon>Euteleostomi</taxon>
        <taxon>Actinopterygii</taxon>
        <taxon>Neopterygii</taxon>
        <taxon>Teleostei</taxon>
        <taxon>Neoteleostei</taxon>
        <taxon>Acanthomorphata</taxon>
        <taxon>Ovalentaria</taxon>
        <taxon>Blenniimorphae</taxon>
        <taxon>Blenniiformes</taxon>
        <taxon>Gobiesocoidei</taxon>
        <taxon>Gobiesocidae</taxon>
        <taxon>Gobiesocinae</taxon>
        <taxon>Gouania</taxon>
    </lineage>
</organism>
<feature type="domain" description="WWE" evidence="5">
    <location>
        <begin position="253"/>
        <end position="334"/>
    </location>
</feature>
<evidence type="ECO:0000313" key="7">
    <source>
        <dbReference type="Proteomes" id="UP000694680"/>
    </source>
</evidence>
<keyword evidence="7" id="KW-1185">Reference proteome</keyword>
<reference evidence="6" key="2">
    <citation type="submission" date="2025-08" db="UniProtKB">
        <authorList>
            <consortium name="Ensembl"/>
        </authorList>
    </citation>
    <scope>IDENTIFICATION</scope>
</reference>
<evidence type="ECO:0000256" key="1">
    <source>
        <dbReference type="ARBA" id="ARBA00004123"/>
    </source>
</evidence>
<comment type="subcellular location">
    <subcellularLocation>
        <location evidence="1">Nucleus</location>
    </subcellularLocation>
</comment>
<dbReference type="InterPro" id="IPR018123">
    <property type="entry name" value="WWE-dom_subgr"/>
</dbReference>
<accession>A0A8C5GZA7</accession>
<dbReference type="OrthoDB" id="24952at2759"/>
<comment type="similarity">
    <text evidence="4">Belongs to the ARTD/PARP family.</text>
</comment>
<dbReference type="InterPro" id="IPR004170">
    <property type="entry name" value="WWE_dom"/>
</dbReference>
<protein>
    <submittedName>
        <fullName evidence="6">Uncharacterized LOC114465017</fullName>
    </submittedName>
</protein>
<dbReference type="GO" id="GO:0003950">
    <property type="term" value="F:NAD+ poly-ADP-ribosyltransferase activity"/>
    <property type="evidence" value="ECO:0007669"/>
    <property type="project" value="TreeGrafter"/>
</dbReference>
<comment type="pathway">
    <text evidence="2">Protein modification; protein ubiquitination.</text>
</comment>
<dbReference type="SUPFAM" id="SSF117839">
    <property type="entry name" value="WWE domain"/>
    <property type="match status" value="3"/>
</dbReference>
<dbReference type="Proteomes" id="UP000694680">
    <property type="component" value="Chromosome 6"/>
</dbReference>
<dbReference type="Ensembl" id="ENSGWIT00000040574.1">
    <property type="protein sequence ID" value="ENSGWIP00000037255.1"/>
    <property type="gene ID" value="ENSGWIG00000019149.1"/>
</dbReference>
<reference evidence="6" key="1">
    <citation type="submission" date="2020-06" db="EMBL/GenBank/DDBJ databases">
        <authorList>
            <consortium name="Wellcome Sanger Institute Data Sharing"/>
        </authorList>
    </citation>
    <scope>NUCLEOTIDE SEQUENCE [LARGE SCALE GENOMIC DNA]</scope>
</reference>
<dbReference type="SMART" id="SM00678">
    <property type="entry name" value="WWE"/>
    <property type="match status" value="2"/>
</dbReference>
<dbReference type="UniPathway" id="UPA00143"/>
<dbReference type="PANTHER" id="PTHR45740:SF14">
    <property type="entry name" value="NOVEL PROTEIN"/>
    <property type="match status" value="1"/>
</dbReference>
<dbReference type="GO" id="GO:0008270">
    <property type="term" value="F:zinc ion binding"/>
    <property type="evidence" value="ECO:0007669"/>
    <property type="project" value="InterPro"/>
</dbReference>
<evidence type="ECO:0000256" key="4">
    <source>
        <dbReference type="ARBA" id="ARBA00024347"/>
    </source>
</evidence>
<evidence type="ECO:0000259" key="5">
    <source>
        <dbReference type="PROSITE" id="PS50918"/>
    </source>
</evidence>
<dbReference type="AlphaFoldDB" id="A0A8C5GZA7"/>
<dbReference type="Pfam" id="PF02825">
    <property type="entry name" value="WWE"/>
    <property type="match status" value="3"/>
</dbReference>
<dbReference type="InterPro" id="IPR037197">
    <property type="entry name" value="WWE_dom_sf"/>
</dbReference>
<dbReference type="Gene3D" id="3.30.720.50">
    <property type="match status" value="3"/>
</dbReference>
<feature type="domain" description="WWE" evidence="5">
    <location>
        <begin position="69"/>
        <end position="156"/>
    </location>
</feature>
<dbReference type="GO" id="GO:1990404">
    <property type="term" value="F:NAD+-protein mono-ADP-ribosyltransferase activity"/>
    <property type="evidence" value="ECO:0007669"/>
    <property type="project" value="TreeGrafter"/>
</dbReference>
<evidence type="ECO:0000313" key="6">
    <source>
        <dbReference type="Ensembl" id="ENSGWIP00000037255.1"/>
    </source>
</evidence>
<dbReference type="PANTHER" id="PTHR45740">
    <property type="entry name" value="POLY [ADP-RIBOSE] POLYMERASE"/>
    <property type="match status" value="1"/>
</dbReference>
<sequence>MAYGQDYSQENAVGSMWQLSDGQQWVSINNDHVIETHYRHPGVKGITLHIGDGRQLVIDFDSMQTSDPALKVQRLVHQLEDVGWYFRDDHLWREYGSQQSYGTQSSSITSKDLEHQFRINPQGSVQFNVGSVQYVLNFSAMTQTNLVTNMNRKVRRRPKLTSSIVSLNSSSVLPSASSQLSDGGYKWEFMADEGVWTEYQAHLCSFDSAAIERHFQLNPQGNIHFKVGGFMYTLKFPEMIQINNIIGTERRVRRVQHNDSSVMGPRWQFKDIDGQWKDYTKDRCSISSQDIEVAYQQNQAGTLLFNTRNFNYVLDFAGMTQKNLSTNMIRAVKRSLS</sequence>
<proteinExistence type="inferred from homology"/>
<keyword evidence="3" id="KW-0539">Nucleus</keyword>
<evidence type="ECO:0000256" key="2">
    <source>
        <dbReference type="ARBA" id="ARBA00004906"/>
    </source>
</evidence>
<reference evidence="6" key="3">
    <citation type="submission" date="2025-09" db="UniProtKB">
        <authorList>
            <consortium name="Ensembl"/>
        </authorList>
    </citation>
    <scope>IDENTIFICATION</scope>
</reference>
<gene>
    <name evidence="6" type="primary">si:ch211-244b2.3</name>
</gene>
<feature type="domain" description="WWE" evidence="5">
    <location>
        <begin position="172"/>
        <end position="251"/>
    </location>
</feature>
<dbReference type="InterPro" id="IPR051712">
    <property type="entry name" value="ARTD-AVP"/>
</dbReference>
<dbReference type="PROSITE" id="PS50918">
    <property type="entry name" value="WWE"/>
    <property type="match status" value="3"/>
</dbReference>
<evidence type="ECO:0000256" key="3">
    <source>
        <dbReference type="ARBA" id="ARBA00023242"/>
    </source>
</evidence>
<dbReference type="GO" id="GO:0016567">
    <property type="term" value="P:protein ubiquitination"/>
    <property type="evidence" value="ECO:0007669"/>
    <property type="project" value="UniProtKB-UniPathway"/>
</dbReference>